<comment type="caution">
    <text evidence="1">The sequence shown here is derived from an EMBL/GenBank/DDBJ whole genome shotgun (WGS) entry which is preliminary data.</text>
</comment>
<evidence type="ECO:0000313" key="1">
    <source>
        <dbReference type="EMBL" id="KAF7140722.1"/>
    </source>
</evidence>
<dbReference type="AlphaFoldDB" id="A0A834GWA2"/>
<sequence length="181" mass="21823">MKPDLPEHDDSPRRLLLDDIYFNYWEARMKQFLRFMDIRLRKSVEDGYEPPTVTKVETNETRLKPQEEFDHTELSEMLFNSLALNAISKGVTDTDWWRISECWKLCMMEESEMIYMFYLRLNTIVSSMTRLGKWVRYERIMRKILRSLPPELFSLKVKSIESEKDIGCWNVVDHDRMLEPV</sequence>
<gene>
    <name evidence="1" type="ORF">RHSIM_Rhsim06G0081000</name>
</gene>
<dbReference type="Proteomes" id="UP000626092">
    <property type="component" value="Unassembled WGS sequence"/>
</dbReference>
<dbReference type="OrthoDB" id="1657206at2759"/>
<name>A0A834GWA2_RHOSS</name>
<proteinExistence type="predicted"/>
<keyword evidence="2" id="KW-1185">Reference proteome</keyword>
<accession>A0A834GWA2</accession>
<organism evidence="1 2">
    <name type="scientific">Rhododendron simsii</name>
    <name type="common">Sims's rhododendron</name>
    <dbReference type="NCBI Taxonomy" id="118357"/>
    <lineage>
        <taxon>Eukaryota</taxon>
        <taxon>Viridiplantae</taxon>
        <taxon>Streptophyta</taxon>
        <taxon>Embryophyta</taxon>
        <taxon>Tracheophyta</taxon>
        <taxon>Spermatophyta</taxon>
        <taxon>Magnoliopsida</taxon>
        <taxon>eudicotyledons</taxon>
        <taxon>Gunneridae</taxon>
        <taxon>Pentapetalae</taxon>
        <taxon>asterids</taxon>
        <taxon>Ericales</taxon>
        <taxon>Ericaceae</taxon>
        <taxon>Ericoideae</taxon>
        <taxon>Rhodoreae</taxon>
        <taxon>Rhododendron</taxon>
    </lineage>
</organism>
<protein>
    <submittedName>
        <fullName evidence="1">Uncharacterized protein</fullName>
    </submittedName>
</protein>
<evidence type="ECO:0000313" key="2">
    <source>
        <dbReference type="Proteomes" id="UP000626092"/>
    </source>
</evidence>
<dbReference type="EMBL" id="WJXA01000006">
    <property type="protein sequence ID" value="KAF7140722.1"/>
    <property type="molecule type" value="Genomic_DNA"/>
</dbReference>
<reference evidence="1" key="1">
    <citation type="submission" date="2019-11" db="EMBL/GenBank/DDBJ databases">
        <authorList>
            <person name="Liu Y."/>
            <person name="Hou J."/>
            <person name="Li T.-Q."/>
            <person name="Guan C.-H."/>
            <person name="Wu X."/>
            <person name="Wu H.-Z."/>
            <person name="Ling F."/>
            <person name="Zhang R."/>
            <person name="Shi X.-G."/>
            <person name="Ren J.-P."/>
            <person name="Chen E.-F."/>
            <person name="Sun J.-M."/>
        </authorList>
    </citation>
    <scope>NUCLEOTIDE SEQUENCE</scope>
    <source>
        <strain evidence="1">Adult_tree_wgs_1</strain>
        <tissue evidence="1">Leaves</tissue>
    </source>
</reference>